<evidence type="ECO:0000313" key="5">
    <source>
        <dbReference type="Proteomes" id="UP000811609"/>
    </source>
</evidence>
<reference evidence="4" key="2">
    <citation type="submission" date="2021-01" db="EMBL/GenBank/DDBJ databases">
        <authorList>
            <person name="Lovell J.T."/>
            <person name="Bentley N."/>
            <person name="Bhattarai G."/>
            <person name="Jenkins J.W."/>
            <person name="Sreedasyam A."/>
            <person name="Alarcon Y."/>
            <person name="Bock C."/>
            <person name="Boston L."/>
            <person name="Carlson J."/>
            <person name="Cervantes K."/>
            <person name="Clermont K."/>
            <person name="Krom N."/>
            <person name="Kubenka K."/>
            <person name="Mamidi S."/>
            <person name="Mattison C."/>
            <person name="Monteros M."/>
            <person name="Pisani C."/>
            <person name="Plott C."/>
            <person name="Rajasekar S."/>
            <person name="Rhein H.S."/>
            <person name="Rohla C."/>
            <person name="Song M."/>
            <person name="Hilaire R.S."/>
            <person name="Shu S."/>
            <person name="Wells L."/>
            <person name="Wang X."/>
            <person name="Webber J."/>
            <person name="Heerema R.J."/>
            <person name="Klein P."/>
            <person name="Conner P."/>
            <person name="Grauke L."/>
            <person name="Grimwood J."/>
            <person name="Schmutz J."/>
            <person name="Randall J.J."/>
        </authorList>
    </citation>
    <scope>NUCLEOTIDE SEQUENCE</scope>
    <source>
        <tissue evidence="4">Leaf</tissue>
    </source>
</reference>
<dbReference type="OrthoDB" id="783251at2759"/>
<accession>A0A8T1NF56</accession>
<keyword evidence="5" id="KW-1185">Reference proteome</keyword>
<comment type="caution">
    <text evidence="3">The sequence shown here is derived from an EMBL/GenBank/DDBJ whole genome shotgun (WGS) entry which is preliminary data.</text>
</comment>
<feature type="coiled-coil region" evidence="1">
    <location>
        <begin position="86"/>
        <end position="120"/>
    </location>
</feature>
<keyword evidence="1" id="KW-0175">Coiled coil</keyword>
<dbReference type="EMBL" id="CM031837">
    <property type="protein sequence ID" value="KAG6679694.1"/>
    <property type="molecule type" value="Genomic_DNA"/>
</dbReference>
<organism evidence="3 5">
    <name type="scientific">Carya illinoinensis</name>
    <name type="common">Pecan</name>
    <dbReference type="NCBI Taxonomy" id="32201"/>
    <lineage>
        <taxon>Eukaryota</taxon>
        <taxon>Viridiplantae</taxon>
        <taxon>Streptophyta</taxon>
        <taxon>Embryophyta</taxon>
        <taxon>Tracheophyta</taxon>
        <taxon>Spermatophyta</taxon>
        <taxon>Magnoliopsida</taxon>
        <taxon>eudicotyledons</taxon>
        <taxon>Gunneridae</taxon>
        <taxon>Pentapetalae</taxon>
        <taxon>rosids</taxon>
        <taxon>fabids</taxon>
        <taxon>Fagales</taxon>
        <taxon>Juglandaceae</taxon>
        <taxon>Carya</taxon>
    </lineage>
</organism>
<reference evidence="3" key="1">
    <citation type="submission" date="2020-12" db="EMBL/GenBank/DDBJ databases">
        <title>WGS assembly of Carya illinoinensis cv. Pawnee.</title>
        <authorList>
            <person name="Platts A."/>
            <person name="Shu S."/>
            <person name="Wright S."/>
            <person name="Barry K."/>
            <person name="Edger P."/>
            <person name="Pires J.C."/>
            <person name="Schmutz J."/>
        </authorList>
    </citation>
    <scope>NUCLEOTIDE SEQUENCE</scope>
    <source>
        <tissue evidence="3">Leaf</tissue>
    </source>
</reference>
<name>A0A8T1NF56_CARIL</name>
<dbReference type="EMBL" id="CM031821">
    <property type="protein sequence ID" value="KAG6630259.1"/>
    <property type="molecule type" value="Genomic_DNA"/>
</dbReference>
<evidence type="ECO:0000313" key="3">
    <source>
        <dbReference type="EMBL" id="KAG6630259.1"/>
    </source>
</evidence>
<dbReference type="Proteomes" id="UP000811246">
    <property type="component" value="Chromosome 13"/>
</dbReference>
<protein>
    <submittedName>
        <fullName evidence="3">Uncharacterized protein</fullName>
    </submittedName>
</protein>
<evidence type="ECO:0000256" key="1">
    <source>
        <dbReference type="SAM" id="Coils"/>
    </source>
</evidence>
<dbReference type="PANTHER" id="PTHR34190">
    <property type="entry name" value="EXPRESSED PROTEIN"/>
    <property type="match status" value="1"/>
</dbReference>
<gene>
    <name evidence="3" type="ORF">CIPAW_13G005200</name>
    <name evidence="4" type="ORF">I3842_13G004800</name>
</gene>
<dbReference type="AlphaFoldDB" id="A0A8T1NF56"/>
<evidence type="ECO:0000256" key="2">
    <source>
        <dbReference type="SAM" id="MobiDB-lite"/>
    </source>
</evidence>
<feature type="compositionally biased region" description="Polar residues" evidence="2">
    <location>
        <begin position="36"/>
        <end position="55"/>
    </location>
</feature>
<dbReference type="PANTHER" id="PTHR34190:SF4">
    <property type="entry name" value="EXPRESSED PROTEIN"/>
    <property type="match status" value="1"/>
</dbReference>
<sequence>MAMAIVEEPITSRLDRLDQMLRHLEEIRGCNDRSSPKSSRASITSSGTDGHTSSVDLFPKSIEKHSRPMEHVIIETEVKGTLIERLELVEDRVLKLCLQLEQLEAERKIEEKNEKKTHEKGLKQLIKQCVKGEAGKY</sequence>
<evidence type="ECO:0000313" key="4">
    <source>
        <dbReference type="EMBL" id="KAG6679694.1"/>
    </source>
</evidence>
<proteinExistence type="predicted"/>
<dbReference type="Proteomes" id="UP000811609">
    <property type="component" value="Chromosome 13"/>
</dbReference>
<feature type="region of interest" description="Disordered" evidence="2">
    <location>
        <begin position="28"/>
        <end position="62"/>
    </location>
</feature>